<keyword evidence="2 5" id="KW-0812">Transmembrane</keyword>
<evidence type="ECO:0000256" key="4">
    <source>
        <dbReference type="ARBA" id="ARBA00023136"/>
    </source>
</evidence>
<dbReference type="InterPro" id="IPR006201">
    <property type="entry name" value="Neur_channel"/>
</dbReference>
<proteinExistence type="predicted"/>
<dbReference type="InterPro" id="IPR036734">
    <property type="entry name" value="Neur_chan_lig-bd_sf"/>
</dbReference>
<evidence type="ECO:0000313" key="9">
    <source>
        <dbReference type="Proteomes" id="UP001529510"/>
    </source>
</evidence>
<dbReference type="PANTHER" id="PTHR18945">
    <property type="entry name" value="NEUROTRANSMITTER GATED ION CHANNEL"/>
    <property type="match status" value="1"/>
</dbReference>
<sequence>MSIDLLQVDITMGMNSGDLSDFVENVEWECHGMPATKNVIMYGCCSDPYPDITYTLLLQRRSSFYIFNLLLPCFLISFLAPLGFYLPADSGEKVSLGVTVLLALTVFQMMVAESMPPSESVPLI</sequence>
<evidence type="ECO:0000259" key="6">
    <source>
        <dbReference type="Pfam" id="PF02931"/>
    </source>
</evidence>
<feature type="transmembrane region" description="Helical" evidence="5">
    <location>
        <begin position="64"/>
        <end position="88"/>
    </location>
</feature>
<dbReference type="SUPFAM" id="SSF90112">
    <property type="entry name" value="Neurotransmitter-gated ion-channel transmembrane pore"/>
    <property type="match status" value="1"/>
</dbReference>
<dbReference type="InterPro" id="IPR006029">
    <property type="entry name" value="Neurotrans-gated_channel_TM"/>
</dbReference>
<keyword evidence="3 5" id="KW-1133">Transmembrane helix</keyword>
<dbReference type="CDD" id="cd19051">
    <property type="entry name" value="LGIC_TM_cation"/>
    <property type="match status" value="1"/>
</dbReference>
<organism evidence="8 9">
    <name type="scientific">Cirrhinus mrigala</name>
    <name type="common">Mrigala</name>
    <dbReference type="NCBI Taxonomy" id="683832"/>
    <lineage>
        <taxon>Eukaryota</taxon>
        <taxon>Metazoa</taxon>
        <taxon>Chordata</taxon>
        <taxon>Craniata</taxon>
        <taxon>Vertebrata</taxon>
        <taxon>Euteleostomi</taxon>
        <taxon>Actinopterygii</taxon>
        <taxon>Neopterygii</taxon>
        <taxon>Teleostei</taxon>
        <taxon>Ostariophysi</taxon>
        <taxon>Cypriniformes</taxon>
        <taxon>Cyprinidae</taxon>
        <taxon>Labeoninae</taxon>
        <taxon>Labeonini</taxon>
        <taxon>Cirrhinus</taxon>
    </lineage>
</organism>
<evidence type="ECO:0000313" key="8">
    <source>
        <dbReference type="EMBL" id="KAL0175481.1"/>
    </source>
</evidence>
<dbReference type="SUPFAM" id="SSF63712">
    <property type="entry name" value="Nicotinic receptor ligand binding domain-like"/>
    <property type="match status" value="1"/>
</dbReference>
<comment type="caution">
    <text evidence="8">The sequence shown here is derived from an EMBL/GenBank/DDBJ whole genome shotgun (WGS) entry which is preliminary data.</text>
</comment>
<accession>A0ABD0PP50</accession>
<feature type="domain" description="Neurotransmitter-gated ion-channel ligand-binding" evidence="6">
    <location>
        <begin position="12"/>
        <end position="61"/>
    </location>
</feature>
<evidence type="ECO:0000256" key="2">
    <source>
        <dbReference type="ARBA" id="ARBA00022692"/>
    </source>
</evidence>
<feature type="domain" description="Neurotransmitter-gated ion-channel transmembrane" evidence="7">
    <location>
        <begin position="69"/>
        <end position="124"/>
    </location>
</feature>
<evidence type="ECO:0000256" key="1">
    <source>
        <dbReference type="ARBA" id="ARBA00004141"/>
    </source>
</evidence>
<feature type="transmembrane region" description="Helical" evidence="5">
    <location>
        <begin position="94"/>
        <end position="112"/>
    </location>
</feature>
<protein>
    <submittedName>
        <fullName evidence="8">Uncharacterized protein</fullName>
    </submittedName>
</protein>
<dbReference type="InterPro" id="IPR036719">
    <property type="entry name" value="Neuro-gated_channel_TM_sf"/>
</dbReference>
<dbReference type="Gene3D" id="1.20.58.390">
    <property type="entry name" value="Neurotransmitter-gated ion-channel transmembrane domain"/>
    <property type="match status" value="1"/>
</dbReference>
<feature type="non-terminal residue" evidence="8">
    <location>
        <position position="124"/>
    </location>
</feature>
<dbReference type="Pfam" id="PF02931">
    <property type="entry name" value="Neur_chan_LBD"/>
    <property type="match status" value="1"/>
</dbReference>
<dbReference type="EMBL" id="JAMKFB020000014">
    <property type="protein sequence ID" value="KAL0175481.1"/>
    <property type="molecule type" value="Genomic_DNA"/>
</dbReference>
<evidence type="ECO:0000256" key="5">
    <source>
        <dbReference type="SAM" id="Phobius"/>
    </source>
</evidence>
<reference evidence="8 9" key="1">
    <citation type="submission" date="2024-05" db="EMBL/GenBank/DDBJ databases">
        <title>Genome sequencing and assembly of Indian major carp, Cirrhinus mrigala (Hamilton, 1822).</title>
        <authorList>
            <person name="Mohindra V."/>
            <person name="Chowdhury L.M."/>
            <person name="Lal K."/>
            <person name="Jena J.K."/>
        </authorList>
    </citation>
    <scope>NUCLEOTIDE SEQUENCE [LARGE SCALE GENOMIC DNA]</scope>
    <source>
        <strain evidence="8">CM1030</strain>
        <tissue evidence="8">Blood</tissue>
    </source>
</reference>
<dbReference type="InterPro" id="IPR006202">
    <property type="entry name" value="Neur_chan_lig-bd"/>
</dbReference>
<name>A0ABD0PP50_CIRMR</name>
<dbReference type="GO" id="GO:0016020">
    <property type="term" value="C:membrane"/>
    <property type="evidence" value="ECO:0007669"/>
    <property type="project" value="UniProtKB-SubCell"/>
</dbReference>
<keyword evidence="4 5" id="KW-0472">Membrane</keyword>
<dbReference type="Gene3D" id="2.70.170.10">
    <property type="entry name" value="Neurotransmitter-gated ion-channel ligand-binding domain"/>
    <property type="match status" value="1"/>
</dbReference>
<comment type="subcellular location">
    <subcellularLocation>
        <location evidence="1">Membrane</location>
        <topology evidence="1">Multi-pass membrane protein</topology>
    </subcellularLocation>
</comment>
<keyword evidence="9" id="KW-1185">Reference proteome</keyword>
<dbReference type="Pfam" id="PF02932">
    <property type="entry name" value="Neur_chan_memb"/>
    <property type="match status" value="1"/>
</dbReference>
<dbReference type="Proteomes" id="UP001529510">
    <property type="component" value="Unassembled WGS sequence"/>
</dbReference>
<evidence type="ECO:0000259" key="7">
    <source>
        <dbReference type="Pfam" id="PF02932"/>
    </source>
</evidence>
<dbReference type="InterPro" id="IPR038050">
    <property type="entry name" value="Neuro_actylchol_rec"/>
</dbReference>
<dbReference type="AlphaFoldDB" id="A0ABD0PP50"/>
<evidence type="ECO:0000256" key="3">
    <source>
        <dbReference type="ARBA" id="ARBA00022989"/>
    </source>
</evidence>
<gene>
    <name evidence="8" type="ORF">M9458_027811</name>
</gene>